<dbReference type="Proteomes" id="UP001208935">
    <property type="component" value="Unassembled WGS sequence"/>
</dbReference>
<dbReference type="InterPro" id="IPR036388">
    <property type="entry name" value="WH-like_DNA-bd_sf"/>
</dbReference>
<dbReference type="CDD" id="cd08432">
    <property type="entry name" value="PBP2_GcdR_TrpI_HvrB_AmpR_like"/>
    <property type="match status" value="1"/>
</dbReference>
<evidence type="ECO:0000256" key="3">
    <source>
        <dbReference type="ARBA" id="ARBA00023125"/>
    </source>
</evidence>
<organism evidence="6 7">
    <name type="scientific">Verminephrobacter aporrectodeae subsp. tuberculatae</name>
    <dbReference type="NCBI Taxonomy" id="1110392"/>
    <lineage>
        <taxon>Bacteria</taxon>
        <taxon>Pseudomonadati</taxon>
        <taxon>Pseudomonadota</taxon>
        <taxon>Betaproteobacteria</taxon>
        <taxon>Burkholderiales</taxon>
        <taxon>Comamonadaceae</taxon>
        <taxon>Verminephrobacter</taxon>
    </lineage>
</organism>
<comment type="caution">
    <text evidence="6">The sequence shown here is derived from an EMBL/GenBank/DDBJ whole genome shotgun (WGS) entry which is preliminary data.</text>
</comment>
<dbReference type="InterPro" id="IPR000847">
    <property type="entry name" value="LysR_HTH_N"/>
</dbReference>
<accession>A0ABT3KNZ7</accession>
<evidence type="ECO:0000259" key="5">
    <source>
        <dbReference type="PROSITE" id="PS50931"/>
    </source>
</evidence>
<gene>
    <name evidence="6" type="primary">gcvA</name>
    <name evidence="6" type="ORF">D5039_02260</name>
</gene>
<dbReference type="Pfam" id="PF03466">
    <property type="entry name" value="LysR_substrate"/>
    <property type="match status" value="1"/>
</dbReference>
<evidence type="ECO:0000313" key="6">
    <source>
        <dbReference type="EMBL" id="MCW5320040.1"/>
    </source>
</evidence>
<protein>
    <submittedName>
        <fullName evidence="6">Transcriptional regulator GcvA</fullName>
    </submittedName>
</protein>
<keyword evidence="7" id="KW-1185">Reference proteome</keyword>
<dbReference type="PANTHER" id="PTHR30537">
    <property type="entry name" value="HTH-TYPE TRANSCRIPTIONAL REGULATOR"/>
    <property type="match status" value="1"/>
</dbReference>
<evidence type="ECO:0000256" key="1">
    <source>
        <dbReference type="ARBA" id="ARBA00009437"/>
    </source>
</evidence>
<evidence type="ECO:0000313" key="7">
    <source>
        <dbReference type="Proteomes" id="UP001208935"/>
    </source>
</evidence>
<dbReference type="SUPFAM" id="SSF53850">
    <property type="entry name" value="Periplasmic binding protein-like II"/>
    <property type="match status" value="1"/>
</dbReference>
<keyword evidence="4" id="KW-0804">Transcription</keyword>
<keyword evidence="3" id="KW-0238">DNA-binding</keyword>
<keyword evidence="2" id="KW-0805">Transcription regulation</keyword>
<dbReference type="InterPro" id="IPR058163">
    <property type="entry name" value="LysR-type_TF_proteobact-type"/>
</dbReference>
<dbReference type="PROSITE" id="PS50931">
    <property type="entry name" value="HTH_LYSR"/>
    <property type="match status" value="1"/>
</dbReference>
<dbReference type="PRINTS" id="PR00039">
    <property type="entry name" value="HTHLYSR"/>
</dbReference>
<dbReference type="NCBIfam" id="NF008352">
    <property type="entry name" value="PRK11139.1"/>
    <property type="match status" value="1"/>
</dbReference>
<dbReference type="Pfam" id="PF00126">
    <property type="entry name" value="HTH_1"/>
    <property type="match status" value="1"/>
</dbReference>
<dbReference type="EMBL" id="QZCW01000001">
    <property type="protein sequence ID" value="MCW5320040.1"/>
    <property type="molecule type" value="Genomic_DNA"/>
</dbReference>
<dbReference type="Gene3D" id="1.10.10.10">
    <property type="entry name" value="Winged helix-like DNA-binding domain superfamily/Winged helix DNA-binding domain"/>
    <property type="match status" value="1"/>
</dbReference>
<sequence>MTPSRLPPLNGLKVFEIAARHLSFSRAAQELCVTNAAVSHQIKQLEEFLGLRLFDRRNNQLGLTCAGERYAPRVREALRALQSATDRLLSDRTAPLRVGVPPVFGEKWLVPRLYRFFNRHPEISIDVASATTPDLHACDLLVADRRMDAPGLVTEHLVATDFFPVCAPALHAGLRAPRDLAHFTLLHDRSPSRSGLHPSWPQWLAEVGEQTVNASRGLGFSETSMGLQAAIDGQGIALGQSLLVDYDIAAGRLVRALDVDTPMRLAYYLIFFADAQERPELKAFRRWLQDEIENRSAR</sequence>
<evidence type="ECO:0000256" key="2">
    <source>
        <dbReference type="ARBA" id="ARBA00023015"/>
    </source>
</evidence>
<evidence type="ECO:0000256" key="4">
    <source>
        <dbReference type="ARBA" id="ARBA00023163"/>
    </source>
</evidence>
<comment type="similarity">
    <text evidence="1">Belongs to the LysR transcriptional regulatory family.</text>
</comment>
<dbReference type="InterPro" id="IPR005119">
    <property type="entry name" value="LysR_subst-bd"/>
</dbReference>
<feature type="domain" description="HTH lysR-type" evidence="5">
    <location>
        <begin position="7"/>
        <end position="64"/>
    </location>
</feature>
<reference evidence="7" key="1">
    <citation type="submission" date="2023-07" db="EMBL/GenBank/DDBJ databases">
        <title>Verminephrobacter genomes.</title>
        <authorList>
            <person name="Lund M.B."/>
        </authorList>
    </citation>
    <scope>NUCLEOTIDE SEQUENCE [LARGE SCALE GENOMIC DNA]</scope>
    <source>
        <strain evidence="7">AtM5-05</strain>
    </source>
</reference>
<name>A0ABT3KNZ7_9BURK</name>
<dbReference type="InterPro" id="IPR036390">
    <property type="entry name" value="WH_DNA-bd_sf"/>
</dbReference>
<proteinExistence type="inferred from homology"/>
<dbReference type="PANTHER" id="PTHR30537:SF26">
    <property type="entry name" value="GLYCINE CLEAVAGE SYSTEM TRANSCRIPTIONAL ACTIVATOR"/>
    <property type="match status" value="1"/>
</dbReference>
<dbReference type="RefSeq" id="WP_265280905.1">
    <property type="nucleotide sequence ID" value="NZ_QZCW01000001.1"/>
</dbReference>
<dbReference type="Gene3D" id="3.40.190.10">
    <property type="entry name" value="Periplasmic binding protein-like II"/>
    <property type="match status" value="2"/>
</dbReference>
<dbReference type="SUPFAM" id="SSF46785">
    <property type="entry name" value="Winged helix' DNA-binding domain"/>
    <property type="match status" value="1"/>
</dbReference>